<dbReference type="SMART" id="SM00567">
    <property type="entry name" value="EZ_HEAT"/>
    <property type="match status" value="2"/>
</dbReference>
<evidence type="ECO:0000313" key="2">
    <source>
        <dbReference type="Proteomes" id="UP000669179"/>
    </source>
</evidence>
<gene>
    <name evidence="1" type="ORF">J4573_23665</name>
</gene>
<dbReference type="Gene3D" id="1.25.10.10">
    <property type="entry name" value="Leucine-rich Repeat Variant"/>
    <property type="match status" value="1"/>
</dbReference>
<accession>A0A939PK99</accession>
<dbReference type="AlphaFoldDB" id="A0A939PK99"/>
<dbReference type="SUPFAM" id="SSF48371">
    <property type="entry name" value="ARM repeat"/>
    <property type="match status" value="1"/>
</dbReference>
<keyword evidence="2" id="KW-1185">Reference proteome</keyword>
<dbReference type="Proteomes" id="UP000669179">
    <property type="component" value="Unassembled WGS sequence"/>
</dbReference>
<dbReference type="RefSeq" id="WP_208257986.1">
    <property type="nucleotide sequence ID" value="NZ_JAGEOJ010000009.1"/>
</dbReference>
<reference evidence="1" key="1">
    <citation type="submission" date="2021-03" db="EMBL/GenBank/DDBJ databases">
        <authorList>
            <person name="Kanchanasin P."/>
            <person name="Saeng-In P."/>
            <person name="Phongsopitanun W."/>
            <person name="Yuki M."/>
            <person name="Kudo T."/>
            <person name="Ohkuma M."/>
            <person name="Tanasupawat S."/>
        </authorList>
    </citation>
    <scope>NUCLEOTIDE SEQUENCE</scope>
    <source>
        <strain evidence="1">GKU 128</strain>
    </source>
</reference>
<comment type="caution">
    <text evidence="1">The sequence shown here is derived from an EMBL/GenBank/DDBJ whole genome shotgun (WGS) entry which is preliminary data.</text>
</comment>
<sequence>MSTDGIPGPVVSIVEDGRVPDSAVPLGGRRGPVSLAHAAARFRPDARALVQRWQTAEGCWGDQRLQIVLQAVALMRDRKAVDDLLTLLRGEPAPSTRALVLAALGAFDHLGPVPARVYADVEDRLTAESEDTTVRSAAAQCLGQFGSPAAIGPLLNATESPDPALRGGAITALGDLASSADLGPDDLRTVVEALAGMLAVETDEGLALDLVGALGRLARKGQPDALAALREVNDRNRAVLRAARYFLPPAEKP</sequence>
<dbReference type="EMBL" id="JAGEOJ010000009">
    <property type="protein sequence ID" value="MBO2450121.1"/>
    <property type="molecule type" value="Genomic_DNA"/>
</dbReference>
<dbReference type="Pfam" id="PF13646">
    <property type="entry name" value="HEAT_2"/>
    <property type="match status" value="1"/>
</dbReference>
<dbReference type="InterPro" id="IPR004155">
    <property type="entry name" value="PBS_lyase_HEAT"/>
</dbReference>
<protein>
    <submittedName>
        <fullName evidence="1">HEAT repeat domain-containing protein</fullName>
    </submittedName>
</protein>
<dbReference type="InterPro" id="IPR011989">
    <property type="entry name" value="ARM-like"/>
</dbReference>
<name>A0A939PK99_9ACTN</name>
<organism evidence="1 2">
    <name type="scientific">Actinomadura barringtoniae</name>
    <dbReference type="NCBI Taxonomy" id="1427535"/>
    <lineage>
        <taxon>Bacteria</taxon>
        <taxon>Bacillati</taxon>
        <taxon>Actinomycetota</taxon>
        <taxon>Actinomycetes</taxon>
        <taxon>Streptosporangiales</taxon>
        <taxon>Thermomonosporaceae</taxon>
        <taxon>Actinomadura</taxon>
    </lineage>
</organism>
<evidence type="ECO:0000313" key="1">
    <source>
        <dbReference type="EMBL" id="MBO2450121.1"/>
    </source>
</evidence>
<proteinExistence type="predicted"/>
<dbReference type="InterPro" id="IPR016024">
    <property type="entry name" value="ARM-type_fold"/>
</dbReference>